<dbReference type="Gene3D" id="3.30.200.20">
    <property type="entry name" value="Phosphorylase Kinase, domain 1"/>
    <property type="match status" value="1"/>
</dbReference>
<dbReference type="InterPro" id="IPR000719">
    <property type="entry name" value="Prot_kinase_dom"/>
</dbReference>
<evidence type="ECO:0000313" key="14">
    <source>
        <dbReference type="Proteomes" id="UP000823775"/>
    </source>
</evidence>
<keyword evidence="5 10" id="KW-0547">Nucleotide-binding</keyword>
<evidence type="ECO:0000256" key="4">
    <source>
        <dbReference type="ARBA" id="ARBA00022679"/>
    </source>
</evidence>
<comment type="subcellular location">
    <subcellularLocation>
        <location evidence="1">Cell membrane</location>
        <topology evidence="1">Lipid-anchor</topology>
    </subcellularLocation>
</comment>
<evidence type="ECO:0000256" key="7">
    <source>
        <dbReference type="ARBA" id="ARBA00022840"/>
    </source>
</evidence>
<dbReference type="PANTHER" id="PTHR47985">
    <property type="entry name" value="OS07G0668900 PROTEIN"/>
    <property type="match status" value="1"/>
</dbReference>
<dbReference type="InterPro" id="IPR002562">
    <property type="entry name" value="3'-5'_exonuclease_dom"/>
</dbReference>
<evidence type="ECO:0000256" key="6">
    <source>
        <dbReference type="ARBA" id="ARBA00022777"/>
    </source>
</evidence>
<organism evidence="13 14">
    <name type="scientific">Datura stramonium</name>
    <name type="common">Jimsonweed</name>
    <name type="synonym">Common thornapple</name>
    <dbReference type="NCBI Taxonomy" id="4076"/>
    <lineage>
        <taxon>Eukaryota</taxon>
        <taxon>Viridiplantae</taxon>
        <taxon>Streptophyta</taxon>
        <taxon>Embryophyta</taxon>
        <taxon>Tracheophyta</taxon>
        <taxon>Spermatophyta</taxon>
        <taxon>Magnoliopsida</taxon>
        <taxon>eudicotyledons</taxon>
        <taxon>Gunneridae</taxon>
        <taxon>Pentapetalae</taxon>
        <taxon>asterids</taxon>
        <taxon>lamiids</taxon>
        <taxon>Solanales</taxon>
        <taxon>Solanaceae</taxon>
        <taxon>Solanoideae</taxon>
        <taxon>Datureae</taxon>
        <taxon>Datura</taxon>
    </lineage>
</organism>
<feature type="compositionally biased region" description="Low complexity" evidence="11">
    <location>
        <begin position="554"/>
        <end position="564"/>
    </location>
</feature>
<feature type="binding site" evidence="10">
    <location>
        <position position="102"/>
    </location>
    <ligand>
        <name>ATP</name>
        <dbReference type="ChEBI" id="CHEBI:30616"/>
    </ligand>
</feature>
<dbReference type="Pfam" id="PF07714">
    <property type="entry name" value="PK_Tyr_Ser-Thr"/>
    <property type="match status" value="1"/>
</dbReference>
<evidence type="ECO:0000256" key="2">
    <source>
        <dbReference type="ARBA" id="ARBA00022475"/>
    </source>
</evidence>
<dbReference type="InterPro" id="IPR011009">
    <property type="entry name" value="Kinase-like_dom_sf"/>
</dbReference>
<evidence type="ECO:0000256" key="8">
    <source>
        <dbReference type="ARBA" id="ARBA00023136"/>
    </source>
</evidence>
<evidence type="ECO:0000313" key="13">
    <source>
        <dbReference type="EMBL" id="MCD9643429.1"/>
    </source>
</evidence>
<dbReference type="Pfam" id="PF01612">
    <property type="entry name" value="DNA_pol_A_exo1"/>
    <property type="match status" value="1"/>
</dbReference>
<dbReference type="InterPro" id="IPR012337">
    <property type="entry name" value="RNaseH-like_sf"/>
</dbReference>
<accession>A0ABS8V9L1</accession>
<evidence type="ECO:0000256" key="5">
    <source>
        <dbReference type="ARBA" id="ARBA00022741"/>
    </source>
</evidence>
<keyword evidence="6" id="KW-0418">Kinase</keyword>
<evidence type="ECO:0000256" key="3">
    <source>
        <dbReference type="ARBA" id="ARBA00022527"/>
    </source>
</evidence>
<evidence type="ECO:0000256" key="1">
    <source>
        <dbReference type="ARBA" id="ARBA00004193"/>
    </source>
</evidence>
<dbReference type="InterPro" id="IPR017441">
    <property type="entry name" value="Protein_kinase_ATP_BS"/>
</dbReference>
<keyword evidence="3" id="KW-0723">Serine/threonine-protein kinase</keyword>
<dbReference type="SUPFAM" id="SSF56112">
    <property type="entry name" value="Protein kinase-like (PK-like)"/>
    <property type="match status" value="1"/>
</dbReference>
<protein>
    <submittedName>
        <fullName evidence="13">DNA polymerase I B, chloroplastic/mitochondrial</fullName>
    </submittedName>
</protein>
<feature type="region of interest" description="Disordered" evidence="11">
    <location>
        <begin position="554"/>
        <end position="573"/>
    </location>
</feature>
<keyword evidence="4" id="KW-0808">Transferase</keyword>
<evidence type="ECO:0000256" key="10">
    <source>
        <dbReference type="PROSITE-ProRule" id="PRU10141"/>
    </source>
</evidence>
<proteinExistence type="predicted"/>
<keyword evidence="14" id="KW-1185">Reference proteome</keyword>
<dbReference type="SUPFAM" id="SSF53098">
    <property type="entry name" value="Ribonuclease H-like"/>
    <property type="match status" value="1"/>
</dbReference>
<dbReference type="EMBL" id="JACEIK010003884">
    <property type="protein sequence ID" value="MCD9643429.1"/>
    <property type="molecule type" value="Genomic_DNA"/>
</dbReference>
<name>A0ABS8V9L1_DATST</name>
<dbReference type="InterPro" id="IPR001245">
    <property type="entry name" value="Ser-Thr/Tyr_kinase_cat_dom"/>
</dbReference>
<dbReference type="Proteomes" id="UP000823775">
    <property type="component" value="Unassembled WGS sequence"/>
</dbReference>
<evidence type="ECO:0000256" key="9">
    <source>
        <dbReference type="ARBA" id="ARBA00023288"/>
    </source>
</evidence>
<reference evidence="13 14" key="1">
    <citation type="journal article" date="2021" name="BMC Genomics">
        <title>Datura genome reveals duplications of psychoactive alkaloid biosynthetic genes and high mutation rate following tissue culture.</title>
        <authorList>
            <person name="Rajewski A."/>
            <person name="Carter-House D."/>
            <person name="Stajich J."/>
            <person name="Litt A."/>
        </authorList>
    </citation>
    <scope>NUCLEOTIDE SEQUENCE [LARGE SCALE GENOMIC DNA]</scope>
    <source>
        <strain evidence="13">AR-01</strain>
    </source>
</reference>
<dbReference type="InterPro" id="IPR008271">
    <property type="entry name" value="Ser/Thr_kinase_AS"/>
</dbReference>
<dbReference type="Gene3D" id="1.10.510.10">
    <property type="entry name" value="Transferase(Phosphotransferase) domain 1"/>
    <property type="match status" value="1"/>
</dbReference>
<keyword evidence="8" id="KW-0472">Membrane</keyword>
<gene>
    <name evidence="13" type="ORF">HAX54_030895</name>
</gene>
<sequence>MPVDDSIHISSLQDSIIQPNKDTNSPAQFASISLKTDSSRRRYIAAEIKKFGKGNISAQAFTFRELCLATQNFDCECLLGSGGFGKVYKGRIKSKNMDVAVKQLDRNGFQGTKEFLVEVLLLSLLRHSNLVNLVGYCSDGDQRILVYEFMPNGSLEGHLLELEPDQKPLDWYMRMKIAAGAARGLAYLHETANPPVIYRDFKASNILLDENFDPRLSDFGLAKLGPTGDRSHVSTRVMGTYGYCAPDYACTGKLTVKSDVYSFGVVFLEIITGRRVIDSSRPSEEKNLVKWAVPLINDKKKLHLLADPLLGGNYPLKALYKALTIAAMCLQEDASTRPLISEVVTALEYISNIKKHDDDTEETAEDTFKSPPVLQTITSHVDSIAIGRRAAAAVAMAFLGLSAQSSPFKPTSYAWFSPHSFSSRSFWASSGKALHRREDYKTQSIENASSSLVVLGDSIKQISSHERKSFSTGLQQKIEEDSSYGWNAEIAALRALKAKSSYTSYKKISPANCSVSASTNRKVKDENFDVPTDVNTRMIRERITSSYSATTCISGGSLSSKSKPPYNPSRGEKNEVGNWREYKNHLPQLSVGINHSRNNEVTPVNKVAGTNVSHYKPLSKGSHLNGQLSSKIMEAQLEKANKLREGSASNQIRDSVNGTDTKVVTVKAKGVIKERASNKMEKNAIQSVATDVVNGTETKIVSNGGTGLDQVTLRERLGAMYEKVHIVDNLSAAKEVVSKLTSRYKHLVHACDTEVANIDVKQQTPVDHGEVICFSIYSGPEADFGDGKTCVWVDVLDGGGKDLLVEFAPFFQDPSIRKVWHNYSFDNHVIQNYGFKVSGFHADTMHMARLWDSSRRTLGGYSLEALTGDSSVMCDARLVHAERLFLGEGLFGKTSMKTIFGRKKLKKDGTEGKVTVIPSVEELQRTERELWICYSALDSISTLMLYESLKNKLSKRIWTFDGVRKGSMYEFYEKYWRPFGELLVQMETEGMLVDRAYLAEIAC</sequence>
<dbReference type="PROSITE" id="PS00108">
    <property type="entry name" value="PROTEIN_KINASE_ST"/>
    <property type="match status" value="1"/>
</dbReference>
<evidence type="ECO:0000256" key="11">
    <source>
        <dbReference type="SAM" id="MobiDB-lite"/>
    </source>
</evidence>
<keyword evidence="2" id="KW-1003">Cell membrane</keyword>
<comment type="caution">
    <text evidence="13">The sequence shown here is derived from an EMBL/GenBank/DDBJ whole genome shotgun (WGS) entry which is preliminary data.</text>
</comment>
<dbReference type="Gene3D" id="3.30.420.10">
    <property type="entry name" value="Ribonuclease H-like superfamily/Ribonuclease H"/>
    <property type="match status" value="1"/>
</dbReference>
<dbReference type="PROSITE" id="PS00107">
    <property type="entry name" value="PROTEIN_KINASE_ATP"/>
    <property type="match status" value="1"/>
</dbReference>
<keyword evidence="7 10" id="KW-0067">ATP-binding</keyword>
<keyword evidence="9" id="KW-0449">Lipoprotein</keyword>
<feature type="domain" description="Protein kinase" evidence="12">
    <location>
        <begin position="73"/>
        <end position="350"/>
    </location>
</feature>
<dbReference type="PANTHER" id="PTHR47985:SF19">
    <property type="entry name" value="SERINE_THREONINE-PROTEIN KINASE CDL1-LIKE"/>
    <property type="match status" value="1"/>
</dbReference>
<evidence type="ECO:0000259" key="12">
    <source>
        <dbReference type="PROSITE" id="PS50011"/>
    </source>
</evidence>
<dbReference type="PROSITE" id="PS50011">
    <property type="entry name" value="PROTEIN_KINASE_DOM"/>
    <property type="match status" value="1"/>
</dbReference>
<dbReference type="InterPro" id="IPR036397">
    <property type="entry name" value="RNaseH_sf"/>
</dbReference>
<dbReference type="CDD" id="cd06139">
    <property type="entry name" value="DNA_polA_I_Ecoli_like_exo"/>
    <property type="match status" value="1"/>
</dbReference>